<organism evidence="1 2">
    <name type="scientific">Candidatus Kuenenbacteria bacterium CG22_combo_CG10-13_8_21_14_all_39_9</name>
    <dbReference type="NCBI Taxonomy" id="1974621"/>
    <lineage>
        <taxon>Bacteria</taxon>
        <taxon>Candidatus Kueneniibacteriota</taxon>
    </lineage>
</organism>
<dbReference type="EMBL" id="PCTN01000217">
    <property type="protein sequence ID" value="PIP75226.1"/>
    <property type="molecule type" value="Genomic_DNA"/>
</dbReference>
<protein>
    <recommendedName>
        <fullName evidence="3">Methyltransferase domain-containing protein</fullName>
    </recommendedName>
</protein>
<feature type="non-terminal residue" evidence="1">
    <location>
        <position position="99"/>
    </location>
</feature>
<sequence length="99" mass="10583">MKNAGVSGGKKLLDIQDILENRLGIVYGAKVADLGCGGNGFFTFKVARLVGKTGLVYAVDVLKMVLKNVENRAKMEGADNIKTVWSNLENFGAANIHDA</sequence>
<gene>
    <name evidence="1" type="ORF">COW86_04980</name>
</gene>
<dbReference type="SUPFAM" id="SSF53335">
    <property type="entry name" value="S-adenosyl-L-methionine-dependent methyltransferases"/>
    <property type="match status" value="1"/>
</dbReference>
<dbReference type="AlphaFoldDB" id="A0A2H0CZC3"/>
<comment type="caution">
    <text evidence="1">The sequence shown here is derived from an EMBL/GenBank/DDBJ whole genome shotgun (WGS) entry which is preliminary data.</text>
</comment>
<accession>A0A2H0CZC3</accession>
<dbReference type="Proteomes" id="UP000230159">
    <property type="component" value="Unassembled WGS sequence"/>
</dbReference>
<dbReference type="CDD" id="cd02440">
    <property type="entry name" value="AdoMet_MTases"/>
    <property type="match status" value="1"/>
</dbReference>
<name>A0A2H0CZC3_9BACT</name>
<reference evidence="1 2" key="1">
    <citation type="submission" date="2017-09" db="EMBL/GenBank/DDBJ databases">
        <title>Depth-based differentiation of microbial function through sediment-hosted aquifers and enrichment of novel symbionts in the deep terrestrial subsurface.</title>
        <authorList>
            <person name="Probst A.J."/>
            <person name="Ladd B."/>
            <person name="Jarett J.K."/>
            <person name="Geller-Mcgrath D.E."/>
            <person name="Sieber C.M."/>
            <person name="Emerson J.B."/>
            <person name="Anantharaman K."/>
            <person name="Thomas B.C."/>
            <person name="Malmstrom R."/>
            <person name="Stieglmeier M."/>
            <person name="Klingl A."/>
            <person name="Woyke T."/>
            <person name="Ryan C.M."/>
            <person name="Banfield J.F."/>
        </authorList>
    </citation>
    <scope>NUCLEOTIDE SEQUENCE [LARGE SCALE GENOMIC DNA]</scope>
    <source>
        <strain evidence="1">CG22_combo_CG10-13_8_21_14_all_39_9</strain>
    </source>
</reference>
<evidence type="ECO:0000313" key="2">
    <source>
        <dbReference type="Proteomes" id="UP000230159"/>
    </source>
</evidence>
<proteinExistence type="predicted"/>
<evidence type="ECO:0000313" key="1">
    <source>
        <dbReference type="EMBL" id="PIP75226.1"/>
    </source>
</evidence>
<dbReference type="Pfam" id="PF01209">
    <property type="entry name" value="Ubie_methyltran"/>
    <property type="match status" value="1"/>
</dbReference>
<evidence type="ECO:0008006" key="3">
    <source>
        <dbReference type="Google" id="ProtNLM"/>
    </source>
</evidence>
<dbReference type="Gene3D" id="3.40.50.150">
    <property type="entry name" value="Vaccinia Virus protein VP39"/>
    <property type="match status" value="1"/>
</dbReference>
<dbReference type="InterPro" id="IPR029063">
    <property type="entry name" value="SAM-dependent_MTases_sf"/>
</dbReference>